<gene>
    <name evidence="3" type="ORF">PIIN_02644</name>
</gene>
<keyword evidence="4" id="KW-1185">Reference proteome</keyword>
<dbReference type="HOGENOM" id="CLU_1156786_0_0_1"/>
<evidence type="ECO:0000256" key="2">
    <source>
        <dbReference type="SAM" id="SignalP"/>
    </source>
</evidence>
<dbReference type="EMBL" id="CAFZ01000040">
    <property type="protein sequence ID" value="CCA68782.1"/>
    <property type="molecule type" value="Genomic_DNA"/>
</dbReference>
<proteinExistence type="predicted"/>
<keyword evidence="1" id="KW-0472">Membrane</keyword>
<keyword evidence="1" id="KW-1133">Transmembrane helix</keyword>
<feature type="chain" id="PRO_5003468347" evidence="2">
    <location>
        <begin position="20"/>
        <end position="240"/>
    </location>
</feature>
<name>G4TBT4_SERID</name>
<evidence type="ECO:0000313" key="4">
    <source>
        <dbReference type="Proteomes" id="UP000007148"/>
    </source>
</evidence>
<feature type="signal peptide" evidence="2">
    <location>
        <begin position="1"/>
        <end position="19"/>
    </location>
</feature>
<accession>G4TBT4</accession>
<reference evidence="3 4" key="1">
    <citation type="journal article" date="2011" name="PLoS Pathog.">
        <title>Endophytic Life Strategies Decoded by Genome and Transcriptome Analyses of the Mutualistic Root Symbiont Piriformospora indica.</title>
        <authorList>
            <person name="Zuccaro A."/>
            <person name="Lahrmann U."/>
            <person name="Guldener U."/>
            <person name="Langen G."/>
            <person name="Pfiffi S."/>
            <person name="Biedenkopf D."/>
            <person name="Wong P."/>
            <person name="Samans B."/>
            <person name="Grimm C."/>
            <person name="Basiewicz M."/>
            <person name="Murat C."/>
            <person name="Martin F."/>
            <person name="Kogel K.H."/>
        </authorList>
    </citation>
    <scope>NUCLEOTIDE SEQUENCE [LARGE SCALE GENOMIC DNA]</scope>
    <source>
        <strain evidence="3 4">DSM 11827</strain>
    </source>
</reference>
<organism evidence="3 4">
    <name type="scientific">Serendipita indica (strain DSM 11827)</name>
    <name type="common">Root endophyte fungus</name>
    <name type="synonym">Piriformospora indica</name>
    <dbReference type="NCBI Taxonomy" id="1109443"/>
    <lineage>
        <taxon>Eukaryota</taxon>
        <taxon>Fungi</taxon>
        <taxon>Dikarya</taxon>
        <taxon>Basidiomycota</taxon>
        <taxon>Agaricomycotina</taxon>
        <taxon>Agaricomycetes</taxon>
        <taxon>Sebacinales</taxon>
        <taxon>Serendipitaceae</taxon>
        <taxon>Serendipita</taxon>
    </lineage>
</organism>
<dbReference type="Proteomes" id="UP000007148">
    <property type="component" value="Unassembled WGS sequence"/>
</dbReference>
<dbReference type="InParanoid" id="G4TBT4"/>
<dbReference type="AlphaFoldDB" id="G4TBT4"/>
<sequence length="240" mass="25715">MPSISLFYFASQLFVLAYASIPRPSIGHTSLNITLGKSREEAHVWVSVSGQTFVEYALVAQHPNGSYQLASSVAAVSLIQHNTFINESGVPVVIPTNPEGDTMCLQSNGGAYLDGFFKPPRAGNYSLIPYFLYYFQSGSDEYRYPNSSTVCVDTPPKVEVAAAPKLSLLVKEAVPGATPTQTSTPSHTPVWANQPITEVSLTPEPTGDVFHLTPSLGMLTVLGPSIWILGALALSISILL</sequence>
<comment type="caution">
    <text evidence="3">The sequence shown here is derived from an EMBL/GenBank/DDBJ whole genome shotgun (WGS) entry which is preliminary data.</text>
</comment>
<protein>
    <submittedName>
        <fullName evidence="3">Uncharacterized protein</fullName>
    </submittedName>
</protein>
<evidence type="ECO:0000256" key="1">
    <source>
        <dbReference type="SAM" id="Phobius"/>
    </source>
</evidence>
<keyword evidence="2" id="KW-0732">Signal</keyword>
<feature type="transmembrane region" description="Helical" evidence="1">
    <location>
        <begin position="216"/>
        <end position="239"/>
    </location>
</feature>
<keyword evidence="1" id="KW-0812">Transmembrane</keyword>
<evidence type="ECO:0000313" key="3">
    <source>
        <dbReference type="EMBL" id="CCA68782.1"/>
    </source>
</evidence>